<dbReference type="AlphaFoldDB" id="A0A212KMT2"/>
<gene>
    <name evidence="3" type="primary">ttuD</name>
    <name evidence="3" type="ORF">KL86APRO_30449</name>
</gene>
<accession>A0A212KMT2</accession>
<dbReference type="SUPFAM" id="SSF82544">
    <property type="entry name" value="GckA/TtuD-like"/>
    <property type="match status" value="1"/>
</dbReference>
<organism evidence="3">
    <name type="scientific">uncultured Alphaproteobacteria bacterium</name>
    <dbReference type="NCBI Taxonomy" id="91750"/>
    <lineage>
        <taxon>Bacteria</taxon>
        <taxon>Pseudomonadati</taxon>
        <taxon>Pseudomonadota</taxon>
        <taxon>Alphaproteobacteria</taxon>
        <taxon>environmental samples</taxon>
    </lineage>
</organism>
<dbReference type="GO" id="GO:0008887">
    <property type="term" value="F:glycerate kinase activity"/>
    <property type="evidence" value="ECO:0007669"/>
    <property type="project" value="InterPro"/>
</dbReference>
<dbReference type="InterPro" id="IPR007835">
    <property type="entry name" value="MOFRL"/>
</dbReference>
<dbReference type="EMBL" id="FLUO01000003">
    <property type="protein sequence ID" value="SBW12958.1"/>
    <property type="molecule type" value="Genomic_DNA"/>
</dbReference>
<dbReference type="Pfam" id="PF05161">
    <property type="entry name" value="MOFRL"/>
    <property type="match status" value="1"/>
</dbReference>
<protein>
    <submittedName>
        <fullName evidence="3">Putative hydroxypyruvate reductase</fullName>
        <ecNumber evidence="3">1.1.1.81</ecNumber>
    </submittedName>
</protein>
<dbReference type="Pfam" id="PF13660">
    <property type="entry name" value="DUF4147"/>
    <property type="match status" value="1"/>
</dbReference>
<evidence type="ECO:0000259" key="2">
    <source>
        <dbReference type="Pfam" id="PF13660"/>
    </source>
</evidence>
<dbReference type="InterPro" id="IPR039760">
    <property type="entry name" value="MOFRL_protein"/>
</dbReference>
<sequence>MIPSDTPHARLLRHMLDAGLAAAAPEICLAPQIPEPPAGRTVVVGAGKAAGAMARAFETHWSGGLIDGLVVTRYGHGCPTRMIEVVEAAHPVPDAAGRAAAARMLAMVGGLSADDLVVCLISGGGSALLALPADGVDFEAKREINRALLRSGADIAEINCVRKHLSAIKGGRLAAAAAPARVVTLAISDVVGNDPATIASGPTAPDPTTLAEARAILDKYRIACPPAVRDHLADPASETPKPGDPRLARSEYHIVGSPAASLKAAAETAASAGYRVVDLGDGVEGCAHAVGREQAHMALDFLGRGEKVCILSGGETTVEVKGAGRGGRNSEFLLGFAIAAAGQPGIWALACDTDGIDGTETNAGAWTGPDQWRRRGELGLDPRAFLAENDAYGYFERVGGLVITGPTLTNVNDLRVVLVDPA</sequence>
<dbReference type="EC" id="1.1.1.81" evidence="3"/>
<evidence type="ECO:0000259" key="1">
    <source>
        <dbReference type="Pfam" id="PF05161"/>
    </source>
</evidence>
<keyword evidence="3" id="KW-0560">Oxidoreductase</keyword>
<dbReference type="PANTHER" id="PTHR12227:SF0">
    <property type="entry name" value="GLYCERATE KINASE"/>
    <property type="match status" value="1"/>
</dbReference>
<name>A0A212KMT2_9PROT</name>
<evidence type="ECO:0000313" key="3">
    <source>
        <dbReference type="EMBL" id="SBW12958.1"/>
    </source>
</evidence>
<dbReference type="InterPro" id="IPR038614">
    <property type="entry name" value="GK_N_sf"/>
</dbReference>
<reference evidence="3" key="1">
    <citation type="submission" date="2016-04" db="EMBL/GenBank/DDBJ databases">
        <authorList>
            <person name="Evans L.H."/>
            <person name="Alamgir A."/>
            <person name="Owens N."/>
            <person name="Weber N.D."/>
            <person name="Virtaneva K."/>
            <person name="Barbian K."/>
            <person name="Babar A."/>
            <person name="Rosenke K."/>
        </authorList>
    </citation>
    <scope>NUCLEOTIDE SEQUENCE</scope>
    <source>
        <strain evidence="3">86</strain>
    </source>
</reference>
<dbReference type="PANTHER" id="PTHR12227">
    <property type="entry name" value="GLYCERATE KINASE"/>
    <property type="match status" value="1"/>
</dbReference>
<dbReference type="GO" id="GO:0016618">
    <property type="term" value="F:hydroxypyruvate reductase [NAD(P)H] activity"/>
    <property type="evidence" value="ECO:0007669"/>
    <property type="project" value="UniProtKB-EC"/>
</dbReference>
<dbReference type="Gene3D" id="3.40.1480.10">
    <property type="entry name" value="MOFRL domain"/>
    <property type="match status" value="1"/>
</dbReference>
<dbReference type="GO" id="GO:0005737">
    <property type="term" value="C:cytoplasm"/>
    <property type="evidence" value="ECO:0007669"/>
    <property type="project" value="TreeGrafter"/>
</dbReference>
<proteinExistence type="predicted"/>
<dbReference type="InterPro" id="IPR037035">
    <property type="entry name" value="GK-like_C_sf"/>
</dbReference>
<feature type="domain" description="MOFRL" evidence="1">
    <location>
        <begin position="308"/>
        <end position="413"/>
    </location>
</feature>
<keyword evidence="3" id="KW-0670">Pyruvate</keyword>
<dbReference type="InterPro" id="IPR025286">
    <property type="entry name" value="MOFRL_assoc_dom"/>
</dbReference>
<dbReference type="Gene3D" id="3.40.50.10180">
    <property type="entry name" value="Glycerate kinase, MOFRL-like N-terminal domain"/>
    <property type="match status" value="1"/>
</dbReference>
<feature type="domain" description="MOFRL-associated" evidence="2">
    <location>
        <begin position="12"/>
        <end position="232"/>
    </location>
</feature>